<dbReference type="AlphaFoldDB" id="A0AB37VSZ0"/>
<dbReference type="EMBL" id="PJVH01000036">
    <property type="protein sequence ID" value="RXU85913.1"/>
    <property type="molecule type" value="Genomic_DNA"/>
</dbReference>
<evidence type="ECO:0000313" key="2">
    <source>
        <dbReference type="Proteomes" id="UP000289562"/>
    </source>
</evidence>
<evidence type="ECO:0000313" key="1">
    <source>
        <dbReference type="EMBL" id="RXU85913.1"/>
    </source>
</evidence>
<sequence length="99" mass="11571">MEIIDVYDEVTLEYIGSFENTNQNIIDYVAGLLPFDNRRLIDYSSDEIVLTTLGNFLDHVPDQLWLEEIRSLLIAKQMGKVPIEKVKLFDRYEKGNEVF</sequence>
<dbReference type="Proteomes" id="UP000289562">
    <property type="component" value="Unassembled WGS sequence"/>
</dbReference>
<dbReference type="RefSeq" id="WP_096709371.1">
    <property type="nucleotide sequence ID" value="NZ_JBCAMO010000158.1"/>
</dbReference>
<reference evidence="1 2" key="1">
    <citation type="submission" date="2017-12" db="EMBL/GenBank/DDBJ databases">
        <title>A pool of 800 enterococci isolated from chicken carcass rinse samples from New Zealand.</title>
        <authorList>
            <person name="Zhang J."/>
            <person name="Rogers L."/>
            <person name="Midwinter A."/>
            <person name="French N."/>
        </authorList>
    </citation>
    <scope>NUCLEOTIDE SEQUENCE [LARGE SCALE GENOMIC DNA]</scope>
    <source>
        <strain evidence="1 2">EN697</strain>
    </source>
</reference>
<gene>
    <name evidence="1" type="ORF">CYQ77_10390</name>
</gene>
<organism evidence="1 2">
    <name type="scientific">Enterococcus faecium</name>
    <name type="common">Streptococcus faecium</name>
    <dbReference type="NCBI Taxonomy" id="1352"/>
    <lineage>
        <taxon>Bacteria</taxon>
        <taxon>Bacillati</taxon>
        <taxon>Bacillota</taxon>
        <taxon>Bacilli</taxon>
        <taxon>Lactobacillales</taxon>
        <taxon>Enterococcaceae</taxon>
        <taxon>Enterococcus</taxon>
    </lineage>
</organism>
<protein>
    <submittedName>
        <fullName evidence="1">Uncharacterized protein</fullName>
    </submittedName>
</protein>
<name>A0AB37VSZ0_ENTFC</name>
<comment type="caution">
    <text evidence="1">The sequence shown here is derived from an EMBL/GenBank/DDBJ whole genome shotgun (WGS) entry which is preliminary data.</text>
</comment>
<proteinExistence type="predicted"/>
<accession>A0AB37VSZ0</accession>